<comment type="subcellular location">
    <subcellularLocation>
        <location evidence="1">Cell membrane</location>
        <topology evidence="1">Multi-pass membrane protein</topology>
    </subcellularLocation>
</comment>
<name>A0A0R2UAY5_9GAMM</name>
<dbReference type="GO" id="GO:0005886">
    <property type="term" value="C:plasma membrane"/>
    <property type="evidence" value="ECO:0007669"/>
    <property type="project" value="UniProtKB-SubCell"/>
</dbReference>
<protein>
    <submittedName>
        <fullName evidence="8">Transporter</fullName>
    </submittedName>
</protein>
<evidence type="ECO:0000256" key="4">
    <source>
        <dbReference type="ARBA" id="ARBA00022989"/>
    </source>
</evidence>
<evidence type="ECO:0000259" key="7">
    <source>
        <dbReference type="Pfam" id="PF00892"/>
    </source>
</evidence>
<feature type="transmembrane region" description="Helical" evidence="6">
    <location>
        <begin position="174"/>
        <end position="195"/>
    </location>
</feature>
<dbReference type="InterPro" id="IPR037185">
    <property type="entry name" value="EmrE-like"/>
</dbReference>
<feature type="domain" description="EamA" evidence="7">
    <location>
        <begin position="89"/>
        <end position="220"/>
    </location>
</feature>
<keyword evidence="4 6" id="KW-1133">Transmembrane helix</keyword>
<keyword evidence="5 6" id="KW-0472">Membrane</keyword>
<sequence length="224" mass="24339">FKSHLPGILILAVFNNALPFTMFSYASLGATSNMLGILNGTTAFMTMVVGYFWLKEGISLKQVAGLALGFCGILVLVNPANGSITSASAMFALTGALCYSFCAAYIQKYQLSANKFVLIGWAMLFGGVMMIPLALFNLPDHMPSSDSFLALLWLGVVSTGLAYLGYVRLIERIGAVRSSTVTYLLPVFSILWGSIFLQESITWIIFSGFMFVMIGMYFANSKKT</sequence>
<evidence type="ECO:0000313" key="9">
    <source>
        <dbReference type="Proteomes" id="UP000051027"/>
    </source>
</evidence>
<dbReference type="Gene3D" id="1.10.3730.20">
    <property type="match status" value="1"/>
</dbReference>
<feature type="transmembrane region" description="Helical" evidence="6">
    <location>
        <begin position="148"/>
        <end position="167"/>
    </location>
</feature>
<feature type="transmembrane region" description="Helical" evidence="6">
    <location>
        <begin position="87"/>
        <end position="106"/>
    </location>
</feature>
<dbReference type="SUPFAM" id="SSF103481">
    <property type="entry name" value="Multidrug resistance efflux transporter EmrE"/>
    <property type="match status" value="2"/>
</dbReference>
<dbReference type="PANTHER" id="PTHR32322">
    <property type="entry name" value="INNER MEMBRANE TRANSPORTER"/>
    <property type="match status" value="1"/>
</dbReference>
<dbReference type="AlphaFoldDB" id="A0A0R2UAY5"/>
<dbReference type="InterPro" id="IPR000620">
    <property type="entry name" value="EamA_dom"/>
</dbReference>
<gene>
    <name evidence="8" type="ORF">ABS10_05115</name>
</gene>
<keyword evidence="3 6" id="KW-0812">Transmembrane</keyword>
<dbReference type="Proteomes" id="UP000051027">
    <property type="component" value="Unassembled WGS sequence"/>
</dbReference>
<feature type="transmembrane region" description="Helical" evidence="6">
    <location>
        <begin position="7"/>
        <end position="28"/>
    </location>
</feature>
<proteinExistence type="predicted"/>
<dbReference type="PANTHER" id="PTHR32322:SF18">
    <property type="entry name" value="S-ADENOSYLMETHIONINE_S-ADENOSYLHOMOCYSTEINE TRANSPORTER"/>
    <property type="match status" value="1"/>
</dbReference>
<feature type="transmembrane region" description="Helical" evidence="6">
    <location>
        <begin position="34"/>
        <end position="54"/>
    </location>
</feature>
<evidence type="ECO:0000313" key="8">
    <source>
        <dbReference type="EMBL" id="KRO94930.1"/>
    </source>
</evidence>
<evidence type="ECO:0000256" key="6">
    <source>
        <dbReference type="SAM" id="Phobius"/>
    </source>
</evidence>
<dbReference type="Pfam" id="PF00892">
    <property type="entry name" value="EamA"/>
    <property type="match status" value="2"/>
</dbReference>
<comment type="caution">
    <text evidence="8">The sequence shown here is derived from an EMBL/GenBank/DDBJ whole genome shotgun (WGS) entry which is preliminary data.</text>
</comment>
<keyword evidence="2" id="KW-1003">Cell membrane</keyword>
<accession>A0A0R2UAY5</accession>
<feature type="transmembrane region" description="Helical" evidence="6">
    <location>
        <begin position="63"/>
        <end position="81"/>
    </location>
</feature>
<feature type="transmembrane region" description="Helical" evidence="6">
    <location>
        <begin position="118"/>
        <end position="136"/>
    </location>
</feature>
<evidence type="ECO:0000256" key="1">
    <source>
        <dbReference type="ARBA" id="ARBA00004651"/>
    </source>
</evidence>
<evidence type="ECO:0000256" key="2">
    <source>
        <dbReference type="ARBA" id="ARBA00022475"/>
    </source>
</evidence>
<feature type="transmembrane region" description="Helical" evidence="6">
    <location>
        <begin position="201"/>
        <end position="219"/>
    </location>
</feature>
<dbReference type="InterPro" id="IPR050638">
    <property type="entry name" value="AA-Vitamin_Transporters"/>
</dbReference>
<dbReference type="EMBL" id="LICS01000065">
    <property type="protein sequence ID" value="KRO94930.1"/>
    <property type="molecule type" value="Genomic_DNA"/>
</dbReference>
<organism evidence="8 9">
    <name type="scientific">SAR86 cluster bacterium BACL1 MAG-120820-bin45</name>
    <dbReference type="NCBI Taxonomy" id="1655612"/>
    <lineage>
        <taxon>Bacteria</taxon>
        <taxon>Pseudomonadati</taxon>
        <taxon>Pseudomonadota</taxon>
        <taxon>Gammaproteobacteria</taxon>
        <taxon>SAR86 cluster</taxon>
    </lineage>
</organism>
<feature type="non-terminal residue" evidence="8">
    <location>
        <position position="1"/>
    </location>
</feature>
<feature type="domain" description="EamA" evidence="7">
    <location>
        <begin position="5"/>
        <end position="77"/>
    </location>
</feature>
<evidence type="ECO:0000256" key="3">
    <source>
        <dbReference type="ARBA" id="ARBA00022692"/>
    </source>
</evidence>
<evidence type="ECO:0000256" key="5">
    <source>
        <dbReference type="ARBA" id="ARBA00023136"/>
    </source>
</evidence>
<reference evidence="8 9" key="1">
    <citation type="submission" date="2015-10" db="EMBL/GenBank/DDBJ databases">
        <title>Metagenome-Assembled Genomes uncover a global brackish microbiome.</title>
        <authorList>
            <person name="Hugerth L.W."/>
            <person name="Larsson J."/>
            <person name="Alneberg J."/>
            <person name="Lindh M.V."/>
            <person name="Legrand C."/>
            <person name="Pinhassi J."/>
            <person name="Andersson A.F."/>
        </authorList>
    </citation>
    <scope>NUCLEOTIDE SEQUENCE [LARGE SCALE GENOMIC DNA]</scope>
    <source>
        <strain evidence="8">BACL1 MAG-120820-bin45</strain>
    </source>
</reference>
<dbReference type="STRING" id="1655612.ABS10_05115"/>